<dbReference type="RefSeq" id="WP_245867987.1">
    <property type="nucleotide sequence ID" value="NZ_CP026923.1"/>
</dbReference>
<feature type="region of interest" description="Disordered" evidence="1">
    <location>
        <begin position="131"/>
        <end position="159"/>
    </location>
</feature>
<accession>A0A2L2BPJ7</accession>
<dbReference type="EMBL" id="CP026923">
    <property type="protein sequence ID" value="AVG23567.1"/>
    <property type="molecule type" value="Genomic_DNA"/>
</dbReference>
<evidence type="ECO:0000313" key="2">
    <source>
        <dbReference type="EMBL" id="AVG23567.1"/>
    </source>
</evidence>
<dbReference type="Proteomes" id="UP000243077">
    <property type="component" value="Chromosome"/>
</dbReference>
<organism evidence="2 3">
    <name type="scientific">Pontimonas salivibrio</name>
    <dbReference type="NCBI Taxonomy" id="1159327"/>
    <lineage>
        <taxon>Bacteria</taxon>
        <taxon>Bacillati</taxon>
        <taxon>Actinomycetota</taxon>
        <taxon>Actinomycetes</taxon>
        <taxon>Micrococcales</taxon>
        <taxon>Microbacteriaceae</taxon>
        <taxon>Pontimonas</taxon>
    </lineage>
</organism>
<dbReference type="InterPro" id="IPR003772">
    <property type="entry name" value="YceD"/>
</dbReference>
<evidence type="ECO:0000313" key="3">
    <source>
        <dbReference type="Proteomes" id="UP000243077"/>
    </source>
</evidence>
<dbReference type="AlphaFoldDB" id="A0A2L2BPJ7"/>
<reference evidence="2 3" key="1">
    <citation type="submission" date="2018-02" db="EMBL/GenBank/DDBJ databases">
        <title>Complete genome of the streamlined marine actinobacterium Pontimonas salivibrio CL-TW6 adapted to coastal planktonic lifestype.</title>
        <authorList>
            <person name="Cho B.C."/>
            <person name="Hardies S.C."/>
            <person name="Jang G.I."/>
            <person name="Hwang C.Y."/>
        </authorList>
    </citation>
    <scope>NUCLEOTIDE SEQUENCE [LARGE SCALE GENOMIC DNA]</scope>
    <source>
        <strain evidence="2 3">CL-TW6</strain>
    </source>
</reference>
<proteinExistence type="predicted"/>
<gene>
    <name evidence="2" type="ORF">C3B54_11581</name>
</gene>
<feature type="compositionally biased region" description="Basic and acidic residues" evidence="1">
    <location>
        <begin position="141"/>
        <end position="159"/>
    </location>
</feature>
<sequence>MAQHSAFVLPVHDLMGKPGSMRELDLRVSTPEVWGESVAQVPEGASVEISGQLESVHEGILASGEIHTRAAAQCVRCLDPVELDIETDFTELFAYFDQDGYDSSVVDETIDLGIVVRDQVVLQLPFQPMCSPDCPGLDPETGEKRPDDWQENTEDRLDPRWEALRELMDQDPTTNENGTSRE</sequence>
<evidence type="ECO:0000256" key="1">
    <source>
        <dbReference type="SAM" id="MobiDB-lite"/>
    </source>
</evidence>
<name>A0A2L2BPJ7_9MICO</name>
<dbReference type="Pfam" id="PF02620">
    <property type="entry name" value="YceD"/>
    <property type="match status" value="1"/>
</dbReference>
<keyword evidence="3" id="KW-1185">Reference proteome</keyword>
<protein>
    <submittedName>
        <fullName evidence="2">YceD-like protein</fullName>
    </submittedName>
</protein>
<dbReference type="KEGG" id="psai:C3B54_11581"/>